<organism evidence="4 5">
    <name type="scientific">Popillia japonica</name>
    <name type="common">Japanese beetle</name>
    <dbReference type="NCBI Taxonomy" id="7064"/>
    <lineage>
        <taxon>Eukaryota</taxon>
        <taxon>Metazoa</taxon>
        <taxon>Ecdysozoa</taxon>
        <taxon>Arthropoda</taxon>
        <taxon>Hexapoda</taxon>
        <taxon>Insecta</taxon>
        <taxon>Pterygota</taxon>
        <taxon>Neoptera</taxon>
        <taxon>Endopterygota</taxon>
        <taxon>Coleoptera</taxon>
        <taxon>Polyphaga</taxon>
        <taxon>Scarabaeiformia</taxon>
        <taxon>Scarabaeidae</taxon>
        <taxon>Rutelinae</taxon>
        <taxon>Popillia</taxon>
    </lineage>
</organism>
<evidence type="ECO:0000256" key="1">
    <source>
        <dbReference type="ARBA" id="ARBA00012493"/>
    </source>
</evidence>
<dbReference type="GO" id="GO:0015074">
    <property type="term" value="P:DNA integration"/>
    <property type="evidence" value="ECO:0007669"/>
    <property type="project" value="InterPro"/>
</dbReference>
<sequence>MIQKLCLEYKDICHDESLPLTFTSTIKHQIRLKEDIPSYQKPYLVYKKGKINRNADALLVEIHYQEEQASTTPQITSEKLEETFNALGTTEITSEDLTEESDNRGLQIQTSQEELDDVLTMLEIDKKTPKSGPSKQPKPIASTPSPKPGPSKPAEIRKTNYSDSLHSNANEEPKSTIPIVQMPIYNQKIQIFIEEHIYPAEVFFDTDNGKMIYRAKVNKERIVQDLLQLVKDIMPQGNYYIYASDSIYKELCKVYTEHFTNNGPKIYRCMYRVRIVKDAAEKLEIIMLHHERKTNHRGIEESLQQIRRRYYWDKIKADIAEYIKKCEVCQRNKYDRRPPKNFLTIIDVFTKYAQAYPIDGKTAVEVVEKLIESFSIHGTPQQIVMDNGLEFNNATLKELLKLYKIQVHYTTSQNPNSNAPVERLHSTFLEHLRILKNQSVGQDVKQLMKLAILTYNSTNHTATGISPFELLYGHTNTREPLDLYYDNIYFQEYIQRHKERTKYLYDSIAKKMQGKKEQTIGRRNEQRKDKKLAQKLDKKSMSNRPNIIPKKPKRDIGDRLLLAKLTTITQSKSKINEKENLSIILTR</sequence>
<reference evidence="4 5" key="1">
    <citation type="journal article" date="2024" name="BMC Genomics">
        <title>De novo assembly and annotation of Popillia japonica's genome with initial clues to its potential as an invasive pest.</title>
        <authorList>
            <person name="Cucini C."/>
            <person name="Boschi S."/>
            <person name="Funari R."/>
            <person name="Cardaioli E."/>
            <person name="Iannotti N."/>
            <person name="Marturano G."/>
            <person name="Paoli F."/>
            <person name="Bruttini M."/>
            <person name="Carapelli A."/>
            <person name="Frati F."/>
            <person name="Nardi F."/>
        </authorList>
    </citation>
    <scope>NUCLEOTIDE SEQUENCE [LARGE SCALE GENOMIC DNA]</scope>
    <source>
        <strain evidence="4">DMR45628</strain>
    </source>
</reference>
<dbReference type="GO" id="GO:0003676">
    <property type="term" value="F:nucleic acid binding"/>
    <property type="evidence" value="ECO:0007669"/>
    <property type="project" value="InterPro"/>
</dbReference>
<feature type="compositionally biased region" description="Basic and acidic residues" evidence="2">
    <location>
        <begin position="515"/>
        <end position="540"/>
    </location>
</feature>
<keyword evidence="5" id="KW-1185">Reference proteome</keyword>
<dbReference type="PANTHER" id="PTHR37984:SF15">
    <property type="entry name" value="INTEGRASE CATALYTIC DOMAIN-CONTAINING PROTEIN"/>
    <property type="match status" value="1"/>
</dbReference>
<protein>
    <recommendedName>
        <fullName evidence="1">RNA-directed DNA polymerase</fullName>
        <ecNumber evidence="1">2.7.7.49</ecNumber>
    </recommendedName>
</protein>
<dbReference type="InterPro" id="IPR041588">
    <property type="entry name" value="Integrase_H2C2"/>
</dbReference>
<dbReference type="EC" id="2.7.7.49" evidence="1"/>
<name>A0AAW1ICV3_POPJA</name>
<proteinExistence type="predicted"/>
<comment type="caution">
    <text evidence="4">The sequence shown here is derived from an EMBL/GenBank/DDBJ whole genome shotgun (WGS) entry which is preliminary data.</text>
</comment>
<feature type="region of interest" description="Disordered" evidence="2">
    <location>
        <begin position="515"/>
        <end position="552"/>
    </location>
</feature>
<dbReference type="PROSITE" id="PS50994">
    <property type="entry name" value="INTEGRASE"/>
    <property type="match status" value="1"/>
</dbReference>
<dbReference type="InterPro" id="IPR036397">
    <property type="entry name" value="RNaseH_sf"/>
</dbReference>
<dbReference type="PANTHER" id="PTHR37984">
    <property type="entry name" value="PROTEIN CBG26694"/>
    <property type="match status" value="1"/>
</dbReference>
<evidence type="ECO:0000259" key="3">
    <source>
        <dbReference type="PROSITE" id="PS50994"/>
    </source>
</evidence>
<feature type="region of interest" description="Disordered" evidence="2">
    <location>
        <begin position="127"/>
        <end position="157"/>
    </location>
</feature>
<dbReference type="AlphaFoldDB" id="A0AAW1ICV3"/>
<evidence type="ECO:0000313" key="4">
    <source>
        <dbReference type="EMBL" id="KAK9687418.1"/>
    </source>
</evidence>
<dbReference type="SUPFAM" id="SSF53098">
    <property type="entry name" value="Ribonuclease H-like"/>
    <property type="match status" value="1"/>
</dbReference>
<dbReference type="Gene3D" id="3.30.420.10">
    <property type="entry name" value="Ribonuclease H-like superfamily/Ribonuclease H"/>
    <property type="match status" value="1"/>
</dbReference>
<evidence type="ECO:0000313" key="5">
    <source>
        <dbReference type="Proteomes" id="UP001458880"/>
    </source>
</evidence>
<dbReference type="GO" id="GO:0003964">
    <property type="term" value="F:RNA-directed DNA polymerase activity"/>
    <property type="evidence" value="ECO:0007669"/>
    <property type="project" value="UniProtKB-EC"/>
</dbReference>
<accession>A0AAW1ICV3</accession>
<dbReference type="Pfam" id="PF00665">
    <property type="entry name" value="rve"/>
    <property type="match status" value="1"/>
</dbReference>
<feature type="region of interest" description="Disordered" evidence="2">
    <location>
        <begin position="89"/>
        <end position="111"/>
    </location>
</feature>
<dbReference type="EMBL" id="JASPKY010000644">
    <property type="protein sequence ID" value="KAK9687418.1"/>
    <property type="molecule type" value="Genomic_DNA"/>
</dbReference>
<gene>
    <name evidence="4" type="ORF">QE152_g36289</name>
</gene>
<dbReference type="Pfam" id="PF17921">
    <property type="entry name" value="Integrase_H2C2"/>
    <property type="match status" value="1"/>
</dbReference>
<dbReference type="Proteomes" id="UP001458880">
    <property type="component" value="Unassembled WGS sequence"/>
</dbReference>
<dbReference type="InterPro" id="IPR001584">
    <property type="entry name" value="Integrase_cat-core"/>
</dbReference>
<dbReference type="InterPro" id="IPR050951">
    <property type="entry name" value="Retrovirus_Pol_polyprotein"/>
</dbReference>
<dbReference type="InterPro" id="IPR012337">
    <property type="entry name" value="RNaseH-like_sf"/>
</dbReference>
<feature type="domain" description="Integrase catalytic" evidence="3">
    <location>
        <begin position="304"/>
        <end position="475"/>
    </location>
</feature>
<evidence type="ECO:0000256" key="2">
    <source>
        <dbReference type="SAM" id="MobiDB-lite"/>
    </source>
</evidence>